<evidence type="ECO:0000256" key="1">
    <source>
        <dbReference type="ARBA" id="ARBA00006194"/>
    </source>
</evidence>
<dbReference type="GO" id="GO:0019843">
    <property type="term" value="F:rRNA binding"/>
    <property type="evidence" value="ECO:0007669"/>
    <property type="project" value="UniProtKB-UniRule"/>
</dbReference>
<dbReference type="Pfam" id="PF00411">
    <property type="entry name" value="Ribosomal_S11"/>
    <property type="match status" value="1"/>
</dbReference>
<dbReference type="Proteomes" id="UP000178517">
    <property type="component" value="Unassembled WGS sequence"/>
</dbReference>
<dbReference type="PIRSF" id="PIRSF002131">
    <property type="entry name" value="Ribosomal_S11"/>
    <property type="match status" value="1"/>
</dbReference>
<proteinExistence type="inferred from homology"/>
<dbReference type="InterPro" id="IPR036967">
    <property type="entry name" value="Ribosomal_uS11_sf"/>
</dbReference>
<keyword evidence="3 4" id="KW-0687">Ribonucleoprotein</keyword>
<comment type="subunit">
    <text evidence="4">Part of the 30S ribosomal subunit. Interacts with proteins S7 and S18. Binds to IF-3.</text>
</comment>
<dbReference type="PANTHER" id="PTHR11759">
    <property type="entry name" value="40S RIBOSOMAL PROTEIN S14/30S RIBOSOMAL PROTEIN S11"/>
    <property type="match status" value="1"/>
</dbReference>
<feature type="region of interest" description="Disordered" evidence="5">
    <location>
        <begin position="1"/>
        <end position="30"/>
    </location>
</feature>
<comment type="function">
    <text evidence="4">Located on the platform of the 30S subunit, it bridges several disparate RNA helices of the 16S rRNA. Forms part of the Shine-Dalgarno cleft in the 70S ribosome.</text>
</comment>
<organism evidence="6 7">
    <name type="scientific">Candidatus Harrisonbacteria bacterium RIFCSPLOWO2_01_FULL_40_28</name>
    <dbReference type="NCBI Taxonomy" id="1798406"/>
    <lineage>
        <taxon>Bacteria</taxon>
        <taxon>Candidatus Harrisoniibacteriota</taxon>
    </lineage>
</organism>
<keyword evidence="4" id="KW-0694">RNA-binding</keyword>
<feature type="compositionally biased region" description="Basic and acidic residues" evidence="5">
    <location>
        <begin position="11"/>
        <end position="27"/>
    </location>
</feature>
<comment type="caution">
    <text evidence="6">The sequence shown here is derived from an EMBL/GenBank/DDBJ whole genome shotgun (WGS) entry which is preliminary data.</text>
</comment>
<dbReference type="EMBL" id="MHJI01000027">
    <property type="protein sequence ID" value="OGY64989.1"/>
    <property type="molecule type" value="Genomic_DNA"/>
</dbReference>
<evidence type="ECO:0000256" key="2">
    <source>
        <dbReference type="ARBA" id="ARBA00022980"/>
    </source>
</evidence>
<keyword evidence="4" id="KW-0699">rRNA-binding</keyword>
<protein>
    <recommendedName>
        <fullName evidence="4">Small ribosomal subunit protein uS11</fullName>
    </recommendedName>
</protein>
<dbReference type="GO" id="GO:0006412">
    <property type="term" value="P:translation"/>
    <property type="evidence" value="ECO:0007669"/>
    <property type="project" value="UniProtKB-UniRule"/>
</dbReference>
<evidence type="ECO:0000313" key="6">
    <source>
        <dbReference type="EMBL" id="OGY64989.1"/>
    </source>
</evidence>
<dbReference type="NCBIfam" id="NF003698">
    <property type="entry name" value="PRK05309.1"/>
    <property type="match status" value="1"/>
</dbReference>
<evidence type="ECO:0000256" key="3">
    <source>
        <dbReference type="ARBA" id="ARBA00023274"/>
    </source>
</evidence>
<dbReference type="GO" id="GO:0003735">
    <property type="term" value="F:structural constituent of ribosome"/>
    <property type="evidence" value="ECO:0007669"/>
    <property type="project" value="InterPro"/>
</dbReference>
<dbReference type="AlphaFoldDB" id="A0A1G1ZKL2"/>
<dbReference type="Gene3D" id="3.30.420.80">
    <property type="entry name" value="Ribosomal protein S11"/>
    <property type="match status" value="1"/>
</dbReference>
<evidence type="ECO:0000256" key="4">
    <source>
        <dbReference type="HAMAP-Rule" id="MF_01310"/>
    </source>
</evidence>
<dbReference type="InterPro" id="IPR001971">
    <property type="entry name" value="Ribosomal_uS11"/>
</dbReference>
<evidence type="ECO:0000313" key="7">
    <source>
        <dbReference type="Proteomes" id="UP000178517"/>
    </source>
</evidence>
<sequence length="145" mass="15298">MGKKKIVTKSSVDDGGEKQKEGAEKRSQSNKVEVGRVYINASYNNTLITVTDKKGSVITWASAGSLGFSGPKKSTPFAASKVVAAIVEKMKGVGSGEVDVFVNGVGSGRDSAVRSLINQGFNITTIKDVTPLPHNGPRPPKPRRV</sequence>
<name>A0A1G1ZKL2_9BACT</name>
<dbReference type="GO" id="GO:0005840">
    <property type="term" value="C:ribosome"/>
    <property type="evidence" value="ECO:0007669"/>
    <property type="project" value="UniProtKB-KW"/>
</dbReference>
<comment type="similarity">
    <text evidence="1 4">Belongs to the universal ribosomal protein uS11 family.</text>
</comment>
<accession>A0A1G1ZKL2</accession>
<dbReference type="HAMAP" id="MF_01310">
    <property type="entry name" value="Ribosomal_uS11"/>
    <property type="match status" value="1"/>
</dbReference>
<dbReference type="GO" id="GO:1990904">
    <property type="term" value="C:ribonucleoprotein complex"/>
    <property type="evidence" value="ECO:0007669"/>
    <property type="project" value="UniProtKB-KW"/>
</dbReference>
<reference evidence="6 7" key="1">
    <citation type="journal article" date="2016" name="Nat. Commun.">
        <title>Thousands of microbial genomes shed light on interconnected biogeochemical processes in an aquifer system.</title>
        <authorList>
            <person name="Anantharaman K."/>
            <person name="Brown C.T."/>
            <person name="Hug L.A."/>
            <person name="Sharon I."/>
            <person name="Castelle C.J."/>
            <person name="Probst A.J."/>
            <person name="Thomas B.C."/>
            <person name="Singh A."/>
            <person name="Wilkins M.J."/>
            <person name="Karaoz U."/>
            <person name="Brodie E.L."/>
            <person name="Williams K.H."/>
            <person name="Hubbard S.S."/>
            <person name="Banfield J.F."/>
        </authorList>
    </citation>
    <scope>NUCLEOTIDE SEQUENCE [LARGE SCALE GENOMIC DNA]</scope>
</reference>
<keyword evidence="2 4" id="KW-0689">Ribosomal protein</keyword>
<dbReference type="SUPFAM" id="SSF53137">
    <property type="entry name" value="Translational machinery components"/>
    <property type="match status" value="1"/>
</dbReference>
<dbReference type="STRING" id="1798406.A3A04_01320"/>
<gene>
    <name evidence="4" type="primary">rpsK</name>
    <name evidence="6" type="ORF">A3A04_01320</name>
</gene>
<evidence type="ECO:0000256" key="5">
    <source>
        <dbReference type="SAM" id="MobiDB-lite"/>
    </source>
</evidence>